<dbReference type="PANTHER" id="PTHR43827:SF3">
    <property type="entry name" value="NADP-DEPENDENT OXIDOREDUCTASE DOMAIN-CONTAINING PROTEIN"/>
    <property type="match status" value="1"/>
</dbReference>
<dbReference type="AlphaFoldDB" id="A0A0C7NLT0"/>
<dbReference type="HOGENOM" id="CLU_023205_0_1_0"/>
<dbReference type="EC" id="1.1.1.-" evidence="8"/>
<sequence>MKISSINDTTELSNKIRMPWLGYGTYKASGKELIEGVQFALSIGYRLIDTAEMYDNEEEIGKAIKKSGIPRNEIFITSKVWNTNQGYENTLKSFNNSLKRLNIDYLDLYLIHWPVSGKYIETWKALEKLYRDGKVRAIGVSNFLIHHLQNIMDKCEIVPMVNQIEFHPHLVQKDLLNFCKINKIQVEAWSPLMRGRINDIPEIVNIAKKYNKTPAQIVLRWDLQHEVVTIPKSVHKERIKENANIFDFELSEIDMKIIDGLDQNKRYGADPDDF</sequence>
<dbReference type="InterPro" id="IPR036812">
    <property type="entry name" value="NAD(P)_OxRdtase_dom_sf"/>
</dbReference>
<evidence type="ECO:0000256" key="2">
    <source>
        <dbReference type="ARBA" id="ARBA00022857"/>
    </source>
</evidence>
<dbReference type="InterPro" id="IPR018170">
    <property type="entry name" value="Aldo/ket_reductase_CS"/>
</dbReference>
<evidence type="ECO:0000313" key="9">
    <source>
        <dbReference type="Proteomes" id="UP000032809"/>
    </source>
</evidence>
<dbReference type="InterPro" id="IPR023210">
    <property type="entry name" value="NADP_OxRdtase_dom"/>
</dbReference>
<protein>
    <submittedName>
        <fullName evidence="8">Glyoxal reductase</fullName>
        <ecNumber evidence="8">1.1.1.-</ecNumber>
    </submittedName>
</protein>
<dbReference type="CDD" id="cd19157">
    <property type="entry name" value="AKR_AKR5G1-3"/>
    <property type="match status" value="1"/>
</dbReference>
<gene>
    <name evidence="8" type="primary">yvgN</name>
    <name evidence="8" type="ORF">DTL3_1551</name>
</gene>
<dbReference type="PIRSF" id="PIRSF000097">
    <property type="entry name" value="AKR"/>
    <property type="match status" value="1"/>
</dbReference>
<dbReference type="PROSITE" id="PS00063">
    <property type="entry name" value="ALDOKETO_REDUCTASE_3"/>
    <property type="match status" value="1"/>
</dbReference>
<dbReference type="Pfam" id="PF00248">
    <property type="entry name" value="Aldo_ket_red"/>
    <property type="match status" value="1"/>
</dbReference>
<dbReference type="PRINTS" id="PR00069">
    <property type="entry name" value="ALDKETRDTASE"/>
</dbReference>
<feature type="binding site" evidence="5">
    <location>
        <position position="112"/>
    </location>
    <ligand>
        <name>substrate</name>
    </ligand>
</feature>
<keyword evidence="2" id="KW-0521">NADP</keyword>
<dbReference type="GO" id="GO:0016616">
    <property type="term" value="F:oxidoreductase activity, acting on the CH-OH group of donors, NAD or NADP as acceptor"/>
    <property type="evidence" value="ECO:0007669"/>
    <property type="project" value="UniProtKB-ARBA"/>
</dbReference>
<dbReference type="PROSITE" id="PS00798">
    <property type="entry name" value="ALDOKETO_REDUCTASE_1"/>
    <property type="match status" value="1"/>
</dbReference>
<name>A0A0C7NLT0_DEFTU</name>
<dbReference type="OrthoDB" id="9804790at2"/>
<keyword evidence="3 8" id="KW-0560">Oxidoreductase</keyword>
<feature type="active site" description="Proton donor" evidence="4">
    <location>
        <position position="54"/>
    </location>
</feature>
<dbReference type="EMBL" id="LN824141">
    <property type="protein sequence ID" value="CEP78841.1"/>
    <property type="molecule type" value="Genomic_DNA"/>
</dbReference>
<dbReference type="PROSITE" id="PS00062">
    <property type="entry name" value="ALDOKETO_REDUCTASE_2"/>
    <property type="match status" value="1"/>
</dbReference>
<dbReference type="Proteomes" id="UP000032809">
    <property type="component" value="Chromosome I"/>
</dbReference>
<evidence type="ECO:0000256" key="6">
    <source>
        <dbReference type="PIRSR" id="PIRSR000097-3"/>
    </source>
</evidence>
<evidence type="ECO:0000256" key="3">
    <source>
        <dbReference type="ARBA" id="ARBA00023002"/>
    </source>
</evidence>
<dbReference type="Gene3D" id="3.20.20.100">
    <property type="entry name" value="NADP-dependent oxidoreductase domain"/>
    <property type="match status" value="1"/>
</dbReference>
<evidence type="ECO:0000256" key="1">
    <source>
        <dbReference type="ARBA" id="ARBA00007905"/>
    </source>
</evidence>
<dbReference type="InterPro" id="IPR020471">
    <property type="entry name" value="AKR"/>
</dbReference>
<evidence type="ECO:0000259" key="7">
    <source>
        <dbReference type="Pfam" id="PF00248"/>
    </source>
</evidence>
<dbReference type="STRING" id="1006576.DTL3_1551"/>
<feature type="site" description="Lowers pKa of active site Tyr" evidence="6">
    <location>
        <position position="79"/>
    </location>
</feature>
<dbReference type="SUPFAM" id="SSF51430">
    <property type="entry name" value="NAD(P)-linked oxidoreductase"/>
    <property type="match status" value="1"/>
</dbReference>
<dbReference type="PANTHER" id="PTHR43827">
    <property type="entry name" value="2,5-DIKETO-D-GLUCONIC ACID REDUCTASE"/>
    <property type="match status" value="1"/>
</dbReference>
<dbReference type="PATRIC" id="fig|1006576.9.peg.1548"/>
<evidence type="ECO:0000313" key="8">
    <source>
        <dbReference type="EMBL" id="CEP78841.1"/>
    </source>
</evidence>
<evidence type="ECO:0000256" key="4">
    <source>
        <dbReference type="PIRSR" id="PIRSR000097-1"/>
    </source>
</evidence>
<proteinExistence type="inferred from homology"/>
<reference evidence="9" key="1">
    <citation type="submission" date="2014-11" db="EMBL/GenBank/DDBJ databases">
        <authorList>
            <person name="Wibberg D."/>
        </authorList>
    </citation>
    <scope>NUCLEOTIDE SEQUENCE [LARGE SCALE GENOMIC DNA]</scope>
    <source>
        <strain evidence="9">L3</strain>
    </source>
</reference>
<dbReference type="FunFam" id="3.20.20.100:FF:000015">
    <property type="entry name" value="Oxidoreductase, aldo/keto reductase family"/>
    <property type="match status" value="1"/>
</dbReference>
<accession>A0A0C7NLT0</accession>
<keyword evidence="9" id="KW-1185">Reference proteome</keyword>
<dbReference type="KEGG" id="dtn:DTL3_1551"/>
<organism evidence="8 9">
    <name type="scientific">Defluviitoga tunisiensis</name>
    <dbReference type="NCBI Taxonomy" id="1006576"/>
    <lineage>
        <taxon>Bacteria</taxon>
        <taxon>Thermotogati</taxon>
        <taxon>Thermotogota</taxon>
        <taxon>Thermotogae</taxon>
        <taxon>Petrotogales</taxon>
        <taxon>Petrotogaceae</taxon>
        <taxon>Defluviitoga</taxon>
    </lineage>
</organism>
<comment type="similarity">
    <text evidence="1">Belongs to the aldo/keto reductase family.</text>
</comment>
<evidence type="ECO:0000256" key="5">
    <source>
        <dbReference type="PIRSR" id="PIRSR000097-2"/>
    </source>
</evidence>
<dbReference type="InterPro" id="IPR044500">
    <property type="entry name" value="AKR5G"/>
</dbReference>
<feature type="domain" description="NADP-dependent oxidoreductase" evidence="7">
    <location>
        <begin position="22"/>
        <end position="262"/>
    </location>
</feature>